<evidence type="ECO:0008006" key="4">
    <source>
        <dbReference type="Google" id="ProtNLM"/>
    </source>
</evidence>
<evidence type="ECO:0000313" key="2">
    <source>
        <dbReference type="EMBL" id="MDR7088022.1"/>
    </source>
</evidence>
<sequence length="279" mass="30735">MKLKLLPAIIAATGFLVAPFALAATYQSEISASYADIDVNDDSEEGYFVGLEGKYYFSPVDTASHPLAEAAFIEKASNVYLGVGNYEYKEEGDRLDIYLRTLGVDFYIPNTMFYVGAGVNEYKSKYSWPAEGSFDGGSESSKWDSSWFVKAGIAPVTGLLVWSEFTEDVDVSDEWNINGKYVIPLSGEQALNVEASYEKSDISDTDDIITGAVDYYLDRHLSLGAGFINSSYDSGSDNESTTDYFIRARNFFTDNISAELSYTDGDYESSLMLGGAIRF</sequence>
<dbReference type="InterPro" id="IPR031593">
    <property type="entry name" value="Porin_7"/>
</dbReference>
<reference evidence="2 3" key="1">
    <citation type="submission" date="2023-07" db="EMBL/GenBank/DDBJ databases">
        <title>Sorghum-associated microbial communities from plants grown in Nebraska, USA.</title>
        <authorList>
            <person name="Schachtman D."/>
        </authorList>
    </citation>
    <scope>NUCLEOTIDE SEQUENCE [LARGE SCALE GENOMIC DNA]</scope>
    <source>
        <strain evidence="2 3">BE190</strain>
    </source>
</reference>
<keyword evidence="1" id="KW-0732">Signal</keyword>
<name>A0ABU1US69_9GAMM</name>
<feature type="signal peptide" evidence="1">
    <location>
        <begin position="1"/>
        <end position="23"/>
    </location>
</feature>
<dbReference type="RefSeq" id="WP_310067124.1">
    <property type="nucleotide sequence ID" value="NZ_JAVDVX010000001.1"/>
</dbReference>
<dbReference type="Pfam" id="PF16956">
    <property type="entry name" value="Porin_7"/>
    <property type="match status" value="2"/>
</dbReference>
<keyword evidence="3" id="KW-1185">Reference proteome</keyword>
<feature type="chain" id="PRO_5047139853" description="Porin" evidence="1">
    <location>
        <begin position="24"/>
        <end position="279"/>
    </location>
</feature>
<accession>A0ABU1US69</accession>
<protein>
    <recommendedName>
        <fullName evidence="4">Porin</fullName>
    </recommendedName>
</protein>
<evidence type="ECO:0000256" key="1">
    <source>
        <dbReference type="SAM" id="SignalP"/>
    </source>
</evidence>
<dbReference type="Proteomes" id="UP001253595">
    <property type="component" value="Unassembled WGS sequence"/>
</dbReference>
<organism evidence="2 3">
    <name type="scientific">Cellvibrio fibrivorans</name>
    <dbReference type="NCBI Taxonomy" id="126350"/>
    <lineage>
        <taxon>Bacteria</taxon>
        <taxon>Pseudomonadati</taxon>
        <taxon>Pseudomonadota</taxon>
        <taxon>Gammaproteobacteria</taxon>
        <taxon>Cellvibrionales</taxon>
        <taxon>Cellvibrionaceae</taxon>
        <taxon>Cellvibrio</taxon>
    </lineage>
</organism>
<proteinExistence type="predicted"/>
<dbReference type="EMBL" id="JAVDVX010000001">
    <property type="protein sequence ID" value="MDR7088022.1"/>
    <property type="molecule type" value="Genomic_DNA"/>
</dbReference>
<gene>
    <name evidence="2" type="ORF">J2X05_000025</name>
</gene>
<evidence type="ECO:0000313" key="3">
    <source>
        <dbReference type="Proteomes" id="UP001253595"/>
    </source>
</evidence>
<comment type="caution">
    <text evidence="2">The sequence shown here is derived from an EMBL/GenBank/DDBJ whole genome shotgun (WGS) entry which is preliminary data.</text>
</comment>